<dbReference type="EMBL" id="PVXM01000044">
    <property type="protein sequence ID" value="PRR71174.1"/>
    <property type="molecule type" value="Genomic_DNA"/>
</dbReference>
<organism evidence="1 2">
    <name type="scientific">Neomoorella humiferrea</name>
    <dbReference type="NCBI Taxonomy" id="676965"/>
    <lineage>
        <taxon>Bacteria</taxon>
        <taxon>Bacillati</taxon>
        <taxon>Bacillota</taxon>
        <taxon>Clostridia</taxon>
        <taxon>Neomoorellales</taxon>
        <taxon>Neomoorellaceae</taxon>
        <taxon>Neomoorella</taxon>
    </lineage>
</organism>
<accession>A0A2T0AQ62</accession>
<evidence type="ECO:0008006" key="3">
    <source>
        <dbReference type="Google" id="ProtNLM"/>
    </source>
</evidence>
<name>A0A2T0AQ62_9FIRM</name>
<comment type="caution">
    <text evidence="1">The sequence shown here is derived from an EMBL/GenBank/DDBJ whole genome shotgun (WGS) entry which is preliminary data.</text>
</comment>
<dbReference type="RefSeq" id="WP_106005677.1">
    <property type="nucleotide sequence ID" value="NZ_CP136419.1"/>
</dbReference>
<reference evidence="1 2" key="1">
    <citation type="submission" date="2018-03" db="EMBL/GenBank/DDBJ databases">
        <title>Genome sequence of Moorella humiferrea DSM 23265.</title>
        <authorList>
            <person name="Poehlein A."/>
            <person name="Daniel R."/>
        </authorList>
    </citation>
    <scope>NUCLEOTIDE SEQUENCE [LARGE SCALE GENOMIC DNA]</scope>
    <source>
        <strain evidence="1 2">DSM 23265</strain>
    </source>
</reference>
<dbReference type="OrthoDB" id="164847at2"/>
<dbReference type="InterPro" id="IPR021377">
    <property type="entry name" value="DUF3006"/>
</dbReference>
<dbReference type="Pfam" id="PF11213">
    <property type="entry name" value="DUF3006"/>
    <property type="match status" value="1"/>
</dbReference>
<protein>
    <recommendedName>
        <fullName evidence="3">DUF3006 domain-containing protein</fullName>
    </recommendedName>
</protein>
<dbReference type="AlphaFoldDB" id="A0A2T0AQ62"/>
<dbReference type="Proteomes" id="UP000238415">
    <property type="component" value="Unassembled WGS sequence"/>
</dbReference>
<evidence type="ECO:0000313" key="2">
    <source>
        <dbReference type="Proteomes" id="UP000238415"/>
    </source>
</evidence>
<evidence type="ECO:0000313" key="1">
    <source>
        <dbReference type="EMBL" id="PRR71174.1"/>
    </source>
</evidence>
<dbReference type="Gene3D" id="6.20.120.50">
    <property type="match status" value="1"/>
</dbReference>
<keyword evidence="2" id="KW-1185">Reference proteome</keyword>
<sequence length="71" mass="8054">MPRRELLIIDHFENELAVIKYGHHTFTLLRSLLPRAAKEGDVIKLAVVLDAQASARRKKEARSVAGVEFEE</sequence>
<proteinExistence type="predicted"/>
<gene>
    <name evidence="1" type="ORF">MOHU_17200</name>
</gene>